<evidence type="ECO:0000256" key="1">
    <source>
        <dbReference type="SAM" id="MobiDB-lite"/>
    </source>
</evidence>
<sequence length="93" mass="10156">MNEHDQGQGHDQDKAPESLPAILTSEQADRVRKALTPFVAGRGPWKAAEAIGYAPKYVQAFLRGEIHCTLHFTMCVAHALGIEVETLVRGDST</sequence>
<protein>
    <recommendedName>
        <fullName evidence="4">HTH cro/C1-type domain-containing protein</fullName>
    </recommendedName>
</protein>
<accession>A0ABT6NQ42</accession>
<dbReference type="RefSeq" id="WP_136968682.1">
    <property type="nucleotide sequence ID" value="NZ_JARZHI010000008.1"/>
</dbReference>
<reference evidence="2 3" key="1">
    <citation type="submission" date="2023-04" db="EMBL/GenBank/DDBJ databases">
        <title>The genome sequence of Polyangium sorediatum DSM14670.</title>
        <authorList>
            <person name="Zhang X."/>
        </authorList>
    </citation>
    <scope>NUCLEOTIDE SEQUENCE [LARGE SCALE GENOMIC DNA]</scope>
    <source>
        <strain evidence="2 3">DSM 14670</strain>
    </source>
</reference>
<proteinExistence type="predicted"/>
<name>A0ABT6NQ42_9BACT</name>
<dbReference type="Proteomes" id="UP001160301">
    <property type="component" value="Unassembled WGS sequence"/>
</dbReference>
<evidence type="ECO:0008006" key="4">
    <source>
        <dbReference type="Google" id="ProtNLM"/>
    </source>
</evidence>
<organism evidence="2 3">
    <name type="scientific">Polyangium sorediatum</name>
    <dbReference type="NCBI Taxonomy" id="889274"/>
    <lineage>
        <taxon>Bacteria</taxon>
        <taxon>Pseudomonadati</taxon>
        <taxon>Myxococcota</taxon>
        <taxon>Polyangia</taxon>
        <taxon>Polyangiales</taxon>
        <taxon>Polyangiaceae</taxon>
        <taxon>Polyangium</taxon>
    </lineage>
</organism>
<keyword evidence="3" id="KW-1185">Reference proteome</keyword>
<feature type="region of interest" description="Disordered" evidence="1">
    <location>
        <begin position="1"/>
        <end position="20"/>
    </location>
</feature>
<evidence type="ECO:0000313" key="2">
    <source>
        <dbReference type="EMBL" id="MDI1430439.1"/>
    </source>
</evidence>
<dbReference type="EMBL" id="JARZHI010000008">
    <property type="protein sequence ID" value="MDI1430439.1"/>
    <property type="molecule type" value="Genomic_DNA"/>
</dbReference>
<gene>
    <name evidence="2" type="ORF">QHF89_13065</name>
</gene>
<evidence type="ECO:0000313" key="3">
    <source>
        <dbReference type="Proteomes" id="UP001160301"/>
    </source>
</evidence>
<feature type="compositionally biased region" description="Basic and acidic residues" evidence="1">
    <location>
        <begin position="1"/>
        <end position="16"/>
    </location>
</feature>
<comment type="caution">
    <text evidence="2">The sequence shown here is derived from an EMBL/GenBank/DDBJ whole genome shotgun (WGS) entry which is preliminary data.</text>
</comment>